<dbReference type="EMBL" id="CM010717">
    <property type="protein sequence ID" value="RZC54273.1"/>
    <property type="molecule type" value="Genomic_DNA"/>
</dbReference>
<evidence type="ECO:0000256" key="3">
    <source>
        <dbReference type="ARBA" id="ARBA00023163"/>
    </source>
</evidence>
<gene>
    <name evidence="6" type="ORF">C5167_013124</name>
</gene>
<dbReference type="Gene3D" id="3.30.40.10">
    <property type="entry name" value="Zinc/RING finger domain, C3HC4 (zinc finger)"/>
    <property type="match status" value="1"/>
</dbReference>
<protein>
    <recommendedName>
        <fullName evidence="5">HTH TFE/IIEalpha-type domain-containing protein</fullName>
    </recommendedName>
</protein>
<dbReference type="Pfam" id="PF02002">
    <property type="entry name" value="TFIIE_alpha"/>
    <property type="match status" value="1"/>
</dbReference>
<dbReference type="InterPro" id="IPR024550">
    <property type="entry name" value="TFIIEa/SarR/Rpc3_HTH_dom"/>
</dbReference>
<evidence type="ECO:0000256" key="1">
    <source>
        <dbReference type="ARBA" id="ARBA00008947"/>
    </source>
</evidence>
<accession>A0A4Y7IZF7</accession>
<keyword evidence="4" id="KW-0175">Coiled coil</keyword>
<evidence type="ECO:0000313" key="7">
    <source>
        <dbReference type="Proteomes" id="UP000316621"/>
    </source>
</evidence>
<keyword evidence="3" id="KW-0804">Transcription</keyword>
<dbReference type="AlphaFoldDB" id="A0A4Y7IZF7"/>
<dbReference type="InterPro" id="IPR017919">
    <property type="entry name" value="TFIIE/TFIIEa_HTH"/>
</dbReference>
<dbReference type="PROSITE" id="PS51344">
    <property type="entry name" value="HTH_TFE_IIE"/>
    <property type="match status" value="1"/>
</dbReference>
<evidence type="ECO:0000256" key="4">
    <source>
        <dbReference type="SAM" id="Coils"/>
    </source>
</evidence>
<dbReference type="InterPro" id="IPR013083">
    <property type="entry name" value="Znf_RING/FYVE/PHD"/>
</dbReference>
<keyword evidence="2" id="KW-0805">Transcription regulation</keyword>
<keyword evidence="7" id="KW-1185">Reference proteome</keyword>
<name>A0A4Y7IZF7_PAPSO</name>
<dbReference type="PANTHER" id="PTHR13097:SF7">
    <property type="entry name" value="GENERAL TRANSCRIPTION FACTOR IIE SUBUNIT 1"/>
    <property type="match status" value="1"/>
</dbReference>
<evidence type="ECO:0000313" key="6">
    <source>
        <dbReference type="EMBL" id="RZC54273.1"/>
    </source>
</evidence>
<organism evidence="6 7">
    <name type="scientific">Papaver somniferum</name>
    <name type="common">Opium poppy</name>
    <dbReference type="NCBI Taxonomy" id="3469"/>
    <lineage>
        <taxon>Eukaryota</taxon>
        <taxon>Viridiplantae</taxon>
        <taxon>Streptophyta</taxon>
        <taxon>Embryophyta</taxon>
        <taxon>Tracheophyta</taxon>
        <taxon>Spermatophyta</taxon>
        <taxon>Magnoliopsida</taxon>
        <taxon>Ranunculales</taxon>
        <taxon>Papaveraceae</taxon>
        <taxon>Papaveroideae</taxon>
        <taxon>Papaver</taxon>
    </lineage>
</organism>
<proteinExistence type="inferred from homology"/>
<evidence type="ECO:0000259" key="5">
    <source>
        <dbReference type="PROSITE" id="PS51344"/>
    </source>
</evidence>
<evidence type="ECO:0000256" key="2">
    <source>
        <dbReference type="ARBA" id="ARBA00023015"/>
    </source>
</evidence>
<feature type="domain" description="HTH TFE/IIEalpha-type" evidence="5">
    <location>
        <begin position="20"/>
        <end position="151"/>
    </location>
</feature>
<sequence>MKPSKFEDQIDFATTSVVPFNKLVKLVGRAFYDDKHDNKPENQRGNARSNNKGMAIVILDALTRRLWVREDDLAKDLKLSPKQLRQTLCYFEEEKLVTRVTRRETVKAAQRFNAALANTADGHGEEGEEKKKVHTHSYCCLDYSQICDVVRYRLHHMKKKLEDELGCGNTVEEYVCCGCKRKYNALDALQLISPTGEGFCCENCNGELKLAADEMGGGNGNARGNRREMLKGMLRKMEEQLKPLQDQLKTVERLTCPEFRTLEEWEALASAAHRNATDPSKSSQEYVGTLLPFISATKVDVELYGAAVKEEDIKPEVGLMKVYPPWMIQQGMYLTKEQRGEVLSSDRQVGMKSKREDVQWEAARTTGMAKLYDVKAEESEEDEIDWENG</sequence>
<dbReference type="GO" id="GO:0005673">
    <property type="term" value="C:transcription factor TFIIE complex"/>
    <property type="evidence" value="ECO:0007669"/>
    <property type="project" value="TreeGrafter"/>
</dbReference>
<dbReference type="InterPro" id="IPR002853">
    <property type="entry name" value="TFIIE_asu"/>
</dbReference>
<dbReference type="Gramene" id="RZC54273">
    <property type="protein sequence ID" value="RZC54273"/>
    <property type="gene ID" value="C5167_013124"/>
</dbReference>
<dbReference type="SMART" id="SM00531">
    <property type="entry name" value="TFIIE"/>
    <property type="match status" value="1"/>
</dbReference>
<feature type="coiled-coil region" evidence="4">
    <location>
        <begin position="227"/>
        <end position="254"/>
    </location>
</feature>
<dbReference type="GO" id="GO:0006367">
    <property type="term" value="P:transcription initiation at RNA polymerase II promoter"/>
    <property type="evidence" value="ECO:0007669"/>
    <property type="project" value="InterPro"/>
</dbReference>
<dbReference type="SUPFAM" id="SSF57783">
    <property type="entry name" value="Zinc beta-ribbon"/>
    <property type="match status" value="1"/>
</dbReference>
<dbReference type="Proteomes" id="UP000316621">
    <property type="component" value="Chromosome 3"/>
</dbReference>
<dbReference type="STRING" id="3469.A0A4Y7IZF7"/>
<dbReference type="PANTHER" id="PTHR13097">
    <property type="entry name" value="TRANSCRIPTION INITIATION FACTOR IIE, ALPHA SUBUNIT"/>
    <property type="match status" value="1"/>
</dbReference>
<dbReference type="InterPro" id="IPR039997">
    <property type="entry name" value="TFE"/>
</dbReference>
<comment type="similarity">
    <text evidence="1">Belongs to the TFIIE alpha subunit family.</text>
</comment>
<reference evidence="6 7" key="1">
    <citation type="journal article" date="2018" name="Science">
        <title>The opium poppy genome and morphinan production.</title>
        <authorList>
            <person name="Guo L."/>
            <person name="Winzer T."/>
            <person name="Yang X."/>
            <person name="Li Y."/>
            <person name="Ning Z."/>
            <person name="He Z."/>
            <person name="Teodor R."/>
            <person name="Lu Y."/>
            <person name="Bowser T.A."/>
            <person name="Graham I.A."/>
            <person name="Ye K."/>
        </authorList>
    </citation>
    <scope>NUCLEOTIDE SEQUENCE [LARGE SCALE GENOMIC DNA]</scope>
    <source>
        <strain evidence="7">cv. HN1</strain>
        <tissue evidence="6">Leaves</tissue>
    </source>
</reference>